<organism evidence="1 2">
    <name type="scientific">Musa troglodytarum</name>
    <name type="common">fe'i banana</name>
    <dbReference type="NCBI Taxonomy" id="320322"/>
    <lineage>
        <taxon>Eukaryota</taxon>
        <taxon>Viridiplantae</taxon>
        <taxon>Streptophyta</taxon>
        <taxon>Embryophyta</taxon>
        <taxon>Tracheophyta</taxon>
        <taxon>Spermatophyta</taxon>
        <taxon>Magnoliopsida</taxon>
        <taxon>Liliopsida</taxon>
        <taxon>Zingiberales</taxon>
        <taxon>Musaceae</taxon>
        <taxon>Musa</taxon>
    </lineage>
</organism>
<dbReference type="Proteomes" id="UP001055439">
    <property type="component" value="Chromosome 1"/>
</dbReference>
<sequence>MLEVSVAEKEAQSLGCLHLSEKVYIQFDVPSGIRPHRSVRRQMLEDHDGECHKANLKFSAAIPKMFHCLGTTQAEHMLHTIIIVFLSCL</sequence>
<keyword evidence="2" id="KW-1185">Reference proteome</keyword>
<reference evidence="1" key="1">
    <citation type="submission" date="2022-05" db="EMBL/GenBank/DDBJ databases">
        <title>The Musa troglodytarum L. genome provides insights into the mechanism of non-climacteric behaviour and enrichment of carotenoids.</title>
        <authorList>
            <person name="Wang J."/>
        </authorList>
    </citation>
    <scope>NUCLEOTIDE SEQUENCE</scope>
    <source>
        <tissue evidence="1">Leaf</tissue>
    </source>
</reference>
<protein>
    <submittedName>
        <fullName evidence="1">Uncharacterized protein</fullName>
    </submittedName>
</protein>
<evidence type="ECO:0000313" key="1">
    <source>
        <dbReference type="EMBL" id="URD72653.1"/>
    </source>
</evidence>
<evidence type="ECO:0000313" key="2">
    <source>
        <dbReference type="Proteomes" id="UP001055439"/>
    </source>
</evidence>
<accession>A0A9E7E8Z9</accession>
<name>A0A9E7E8Z9_9LILI</name>
<proteinExistence type="predicted"/>
<dbReference type="EMBL" id="CP097502">
    <property type="protein sequence ID" value="URD72653.1"/>
    <property type="molecule type" value="Genomic_DNA"/>
</dbReference>
<dbReference type="AlphaFoldDB" id="A0A9E7E8Z9"/>
<gene>
    <name evidence="1" type="ORF">MUK42_35025</name>
</gene>